<sequence length="92" mass="10245">MSEPQSTIDFHTTRYEYDDGWTVAVDLGTPAVDDTDVSVDSVGETAVVSLETATLTTEFDVDLPEAEYRTRIRNGVLVVEGTEEETRETRNE</sequence>
<accession>A0A1H8TL21</accession>
<dbReference type="Proteomes" id="UP000199126">
    <property type="component" value="Unassembled WGS sequence"/>
</dbReference>
<dbReference type="OrthoDB" id="304071at2157"/>
<dbReference type="Pfam" id="PF23444">
    <property type="entry name" value="DUF7127"/>
    <property type="match status" value="1"/>
</dbReference>
<protein>
    <recommendedName>
        <fullName evidence="3">Hsp20/alpha crystallin family protein</fullName>
    </recommendedName>
</protein>
<organism evidence="1 2">
    <name type="scientific">Halogranum amylolyticum</name>
    <dbReference type="NCBI Taxonomy" id="660520"/>
    <lineage>
        <taxon>Archaea</taxon>
        <taxon>Methanobacteriati</taxon>
        <taxon>Methanobacteriota</taxon>
        <taxon>Stenosarchaea group</taxon>
        <taxon>Halobacteria</taxon>
        <taxon>Halobacteriales</taxon>
        <taxon>Haloferacaceae</taxon>
    </lineage>
</organism>
<evidence type="ECO:0000313" key="2">
    <source>
        <dbReference type="Proteomes" id="UP000199126"/>
    </source>
</evidence>
<keyword evidence="2" id="KW-1185">Reference proteome</keyword>
<dbReference type="EMBL" id="FODV01000007">
    <property type="protein sequence ID" value="SEO91274.1"/>
    <property type="molecule type" value="Genomic_DNA"/>
</dbReference>
<name>A0A1H8TL21_9EURY</name>
<evidence type="ECO:0000313" key="1">
    <source>
        <dbReference type="EMBL" id="SEO91274.1"/>
    </source>
</evidence>
<dbReference type="AlphaFoldDB" id="A0A1H8TL21"/>
<reference evidence="2" key="1">
    <citation type="submission" date="2016-10" db="EMBL/GenBank/DDBJ databases">
        <authorList>
            <person name="Varghese N."/>
            <person name="Submissions S."/>
        </authorList>
    </citation>
    <scope>NUCLEOTIDE SEQUENCE [LARGE SCALE GENOMIC DNA]</scope>
    <source>
        <strain evidence="2">CGMCC 1.10121</strain>
    </source>
</reference>
<dbReference type="RefSeq" id="WP_089825312.1">
    <property type="nucleotide sequence ID" value="NZ_FODV01000007.1"/>
</dbReference>
<proteinExistence type="predicted"/>
<evidence type="ECO:0008006" key="3">
    <source>
        <dbReference type="Google" id="ProtNLM"/>
    </source>
</evidence>
<dbReference type="InterPro" id="IPR055551">
    <property type="entry name" value="DUF7127"/>
</dbReference>
<gene>
    <name evidence="1" type="ORF">SAMN04487948_107125</name>
</gene>